<evidence type="ECO:0000313" key="10">
    <source>
        <dbReference type="Proteomes" id="UP000440004"/>
    </source>
</evidence>
<comment type="subcellular location">
    <subcellularLocation>
        <location evidence="1">Cell membrane</location>
        <topology evidence="1">Multi-pass membrane protein</topology>
    </subcellularLocation>
</comment>
<accession>A0A6A7K5G6</accession>
<evidence type="ECO:0000313" key="9">
    <source>
        <dbReference type="EMBL" id="MPW24622.1"/>
    </source>
</evidence>
<feature type="transmembrane region" description="Helical" evidence="7">
    <location>
        <begin position="95"/>
        <end position="117"/>
    </location>
</feature>
<dbReference type="InterPro" id="IPR036259">
    <property type="entry name" value="MFS_trans_sf"/>
</dbReference>
<feature type="transmembrane region" description="Helical" evidence="7">
    <location>
        <begin position="40"/>
        <end position="59"/>
    </location>
</feature>
<comment type="caution">
    <text evidence="9">The sequence shown here is derived from an EMBL/GenBank/DDBJ whole genome shotgun (WGS) entry which is preliminary data.</text>
</comment>
<keyword evidence="4 7" id="KW-0812">Transmembrane</keyword>
<dbReference type="InterPro" id="IPR050189">
    <property type="entry name" value="MFS_Efflux_Transporters"/>
</dbReference>
<evidence type="ECO:0000259" key="8">
    <source>
        <dbReference type="PROSITE" id="PS50850"/>
    </source>
</evidence>
<feature type="domain" description="Major facilitator superfamily (MFS) profile" evidence="8">
    <location>
        <begin position="1"/>
        <end position="379"/>
    </location>
</feature>
<evidence type="ECO:0000256" key="7">
    <source>
        <dbReference type="SAM" id="Phobius"/>
    </source>
</evidence>
<dbReference type="PANTHER" id="PTHR43124:SF3">
    <property type="entry name" value="CHLORAMPHENICOL EFFLUX PUMP RV0191"/>
    <property type="match status" value="1"/>
</dbReference>
<feature type="transmembrane region" description="Helical" evidence="7">
    <location>
        <begin position="129"/>
        <end position="153"/>
    </location>
</feature>
<dbReference type="PANTHER" id="PTHR43124">
    <property type="entry name" value="PURINE EFFLUX PUMP PBUE"/>
    <property type="match status" value="1"/>
</dbReference>
<feature type="transmembrane region" description="Helical" evidence="7">
    <location>
        <begin position="323"/>
        <end position="343"/>
    </location>
</feature>
<feature type="transmembrane region" description="Helical" evidence="7">
    <location>
        <begin position="242"/>
        <end position="260"/>
    </location>
</feature>
<evidence type="ECO:0000256" key="1">
    <source>
        <dbReference type="ARBA" id="ARBA00004651"/>
    </source>
</evidence>
<protein>
    <submittedName>
        <fullName evidence="9">MFS transporter</fullName>
    </submittedName>
</protein>
<dbReference type="PROSITE" id="PS50850">
    <property type="entry name" value="MFS"/>
    <property type="match status" value="1"/>
</dbReference>
<dbReference type="Gene3D" id="1.20.1250.20">
    <property type="entry name" value="MFS general substrate transporter like domains"/>
    <property type="match status" value="2"/>
</dbReference>
<dbReference type="SUPFAM" id="SSF103473">
    <property type="entry name" value="MFS general substrate transporter"/>
    <property type="match status" value="1"/>
</dbReference>
<name>A0A6A7K5G6_9FIRM</name>
<dbReference type="InterPro" id="IPR020846">
    <property type="entry name" value="MFS_dom"/>
</dbReference>
<evidence type="ECO:0000256" key="2">
    <source>
        <dbReference type="ARBA" id="ARBA00022448"/>
    </source>
</evidence>
<dbReference type="GO" id="GO:0022857">
    <property type="term" value="F:transmembrane transporter activity"/>
    <property type="evidence" value="ECO:0007669"/>
    <property type="project" value="InterPro"/>
</dbReference>
<dbReference type="Pfam" id="PF07690">
    <property type="entry name" value="MFS_1"/>
    <property type="match status" value="1"/>
</dbReference>
<keyword evidence="10" id="KW-1185">Reference proteome</keyword>
<proteinExistence type="predicted"/>
<feature type="transmembrane region" description="Helical" evidence="7">
    <location>
        <begin position="350"/>
        <end position="371"/>
    </location>
</feature>
<gene>
    <name evidence="9" type="ORF">GC105_02290</name>
</gene>
<dbReference type="InterPro" id="IPR011701">
    <property type="entry name" value="MFS"/>
</dbReference>
<evidence type="ECO:0000256" key="3">
    <source>
        <dbReference type="ARBA" id="ARBA00022475"/>
    </source>
</evidence>
<keyword evidence="6 7" id="KW-0472">Membrane</keyword>
<dbReference type="GO" id="GO:0005886">
    <property type="term" value="C:plasma membrane"/>
    <property type="evidence" value="ECO:0007669"/>
    <property type="project" value="UniProtKB-SubCell"/>
</dbReference>
<keyword evidence="5 7" id="KW-1133">Transmembrane helix</keyword>
<reference evidence="9 10" key="1">
    <citation type="submission" date="2019-10" db="EMBL/GenBank/DDBJ databases">
        <title>Alkalibaculum tamaniensis sp.nov., a new alkaliphilic acetogen, isolated on methoxylated aromatics from a mud volcano.</title>
        <authorList>
            <person name="Khomyakova M.A."/>
            <person name="Merkel A.Y."/>
            <person name="Bonch-Osmolovskaya E.A."/>
            <person name="Slobodkin A.I."/>
        </authorList>
    </citation>
    <scope>NUCLEOTIDE SEQUENCE [LARGE SCALE GENOMIC DNA]</scope>
    <source>
        <strain evidence="9 10">M08DMB</strain>
    </source>
</reference>
<dbReference type="EMBL" id="WHNX01000003">
    <property type="protein sequence ID" value="MPW24622.1"/>
    <property type="molecule type" value="Genomic_DNA"/>
</dbReference>
<feature type="transmembrane region" description="Helical" evidence="7">
    <location>
        <begin position="159"/>
        <end position="178"/>
    </location>
</feature>
<organism evidence="9 10">
    <name type="scientific">Alkalibaculum sporogenes</name>
    <dbReference type="NCBI Taxonomy" id="2655001"/>
    <lineage>
        <taxon>Bacteria</taxon>
        <taxon>Bacillati</taxon>
        <taxon>Bacillota</taxon>
        <taxon>Clostridia</taxon>
        <taxon>Eubacteriales</taxon>
        <taxon>Eubacteriaceae</taxon>
        <taxon>Alkalibaculum</taxon>
    </lineage>
</organism>
<feature type="transmembrane region" description="Helical" evidence="7">
    <location>
        <begin position="7"/>
        <end position="28"/>
    </location>
</feature>
<evidence type="ECO:0000256" key="5">
    <source>
        <dbReference type="ARBA" id="ARBA00022989"/>
    </source>
</evidence>
<keyword evidence="2" id="KW-0813">Transport</keyword>
<feature type="transmembrane region" description="Helical" evidence="7">
    <location>
        <begin position="272"/>
        <end position="303"/>
    </location>
</feature>
<feature type="transmembrane region" description="Helical" evidence="7">
    <location>
        <begin position="71"/>
        <end position="89"/>
    </location>
</feature>
<sequence length="383" mass="42553">MGKMLTVTTMFLIQMIITFETSGLYAMAPILSNNFGINHSSIILVNIGFALAGICAPFFGVASEKYGKKKFIIIGVSTFLIGSIITSYANGATLFLVGRSIIGLGYYNLSGLLLAYLGDIVAYSNRGKIYGIIRAASGIGILLSPLTSTYLISNFSLKVYYLIIAFITAIILLLSFFIPKVEKRSSYKISTVDIILIFRNRDGRLFLFLNFSMGTFLVLYFSYIAVHLEAFFNLSALNIGKVLTYSAFGTLSGIFIAGILSDRIGKLKLTKIYYLILIASIFLINIVNIHFIWIITFIMSLSFDGGWTIIQTISSEIIPEERGVFMSLVFFVVSLSLILFYIIGPVVYSYGGFLYTTVLSGFFIIISYILFLKFAKNNTEKFN</sequence>
<dbReference type="Proteomes" id="UP000440004">
    <property type="component" value="Unassembled WGS sequence"/>
</dbReference>
<feature type="transmembrane region" description="Helical" evidence="7">
    <location>
        <begin position="205"/>
        <end position="226"/>
    </location>
</feature>
<evidence type="ECO:0000256" key="6">
    <source>
        <dbReference type="ARBA" id="ARBA00023136"/>
    </source>
</evidence>
<evidence type="ECO:0000256" key="4">
    <source>
        <dbReference type="ARBA" id="ARBA00022692"/>
    </source>
</evidence>
<keyword evidence="3" id="KW-1003">Cell membrane</keyword>
<dbReference type="RefSeq" id="WP_152801285.1">
    <property type="nucleotide sequence ID" value="NZ_WHNX01000003.1"/>
</dbReference>
<dbReference type="AlphaFoldDB" id="A0A6A7K5G6"/>